<feature type="compositionally biased region" description="Polar residues" evidence="1">
    <location>
        <begin position="74"/>
        <end position="89"/>
    </location>
</feature>
<feature type="compositionally biased region" description="Polar residues" evidence="1">
    <location>
        <begin position="200"/>
        <end position="209"/>
    </location>
</feature>
<evidence type="ECO:0000313" key="2">
    <source>
        <dbReference type="EMBL" id="PPR04452.1"/>
    </source>
</evidence>
<protein>
    <submittedName>
        <fullName evidence="2">Uncharacterized protein</fullName>
    </submittedName>
</protein>
<feature type="compositionally biased region" description="Low complexity" evidence="1">
    <location>
        <begin position="237"/>
        <end position="250"/>
    </location>
</feature>
<sequence length="286" mass="30928">MATSFAAYASQYLTRQQHGIVTKASESVSAASEQPMFFSFTTDDDEEGSRFGFGGRGRDLDLDDGDDPHLNLSGGASTSASGYRPQQSAQEDEDEDPYLRLDEDEQVHGSRTMFRQQHEQQSIPLIARSHSGSPSPDSPPGWLAHLARSPPRGRTPSERTEESDGDNDSSPPMDLVVASPRGHQAPARAGTKAYDLGDNSLRTLKVTSASTSRPPSRLIPPPPRTSSSPAGGPGPGHAPQSLSLSLTDSLLPRDGLTRPFTFSLPDPRHTPHRRKHKYNDTPPLTL</sequence>
<name>A0A409YN52_9AGAR</name>
<dbReference type="OrthoDB" id="420519at2759"/>
<accession>A0A409YN52</accession>
<comment type="caution">
    <text evidence="2">The sequence shown here is derived from an EMBL/GenBank/DDBJ whole genome shotgun (WGS) entry which is preliminary data.</text>
</comment>
<organism evidence="2 3">
    <name type="scientific">Gymnopilus dilepis</name>
    <dbReference type="NCBI Taxonomy" id="231916"/>
    <lineage>
        <taxon>Eukaryota</taxon>
        <taxon>Fungi</taxon>
        <taxon>Dikarya</taxon>
        <taxon>Basidiomycota</taxon>
        <taxon>Agaricomycotina</taxon>
        <taxon>Agaricomycetes</taxon>
        <taxon>Agaricomycetidae</taxon>
        <taxon>Agaricales</taxon>
        <taxon>Agaricineae</taxon>
        <taxon>Hymenogastraceae</taxon>
        <taxon>Gymnopilus</taxon>
    </lineage>
</organism>
<dbReference type="STRING" id="231916.A0A409YN52"/>
<evidence type="ECO:0000313" key="3">
    <source>
        <dbReference type="Proteomes" id="UP000284706"/>
    </source>
</evidence>
<feature type="non-terminal residue" evidence="2">
    <location>
        <position position="286"/>
    </location>
</feature>
<feature type="region of interest" description="Disordered" evidence="1">
    <location>
        <begin position="39"/>
        <end position="286"/>
    </location>
</feature>
<gene>
    <name evidence="2" type="ORF">CVT26_002160</name>
</gene>
<reference evidence="2 3" key="1">
    <citation type="journal article" date="2018" name="Evol. Lett.">
        <title>Horizontal gene cluster transfer increased hallucinogenic mushroom diversity.</title>
        <authorList>
            <person name="Reynolds H.T."/>
            <person name="Vijayakumar V."/>
            <person name="Gluck-Thaler E."/>
            <person name="Korotkin H.B."/>
            <person name="Matheny P.B."/>
            <person name="Slot J.C."/>
        </authorList>
    </citation>
    <scope>NUCLEOTIDE SEQUENCE [LARGE SCALE GENOMIC DNA]</scope>
    <source>
        <strain evidence="2 3">SRW20</strain>
    </source>
</reference>
<keyword evidence="3" id="KW-1185">Reference proteome</keyword>
<proteinExistence type="predicted"/>
<evidence type="ECO:0000256" key="1">
    <source>
        <dbReference type="SAM" id="MobiDB-lite"/>
    </source>
</evidence>
<dbReference type="AlphaFoldDB" id="A0A409YN52"/>
<dbReference type="EMBL" id="NHYE01000623">
    <property type="protein sequence ID" value="PPR04452.1"/>
    <property type="molecule type" value="Genomic_DNA"/>
</dbReference>
<dbReference type="Proteomes" id="UP000284706">
    <property type="component" value="Unassembled WGS sequence"/>
</dbReference>
<dbReference type="InParanoid" id="A0A409YN52"/>
<feature type="compositionally biased region" description="Polar residues" evidence="1">
    <location>
        <begin position="113"/>
        <end position="123"/>
    </location>
</feature>